<accession>A0AAP4R9G7</accession>
<evidence type="ECO:0000313" key="2">
    <source>
        <dbReference type="Proteomes" id="UP001172109"/>
    </source>
</evidence>
<dbReference type="RefSeq" id="WP_175841037.1">
    <property type="nucleotide sequence ID" value="NZ_CADEVJ010000003.1"/>
</dbReference>
<gene>
    <name evidence="1" type="ORF">QZM56_36300</name>
</gene>
<dbReference type="EMBL" id="JAUJQS010000043">
    <property type="protein sequence ID" value="MDN7569962.1"/>
    <property type="molecule type" value="Genomic_DNA"/>
</dbReference>
<dbReference type="Proteomes" id="UP001172109">
    <property type="component" value="Unassembled WGS sequence"/>
</dbReference>
<dbReference type="AlphaFoldDB" id="A0AAP4R9G7"/>
<name>A0AAP4R9G7_9BURK</name>
<comment type="caution">
    <text evidence="1">The sequence shown here is derived from an EMBL/GenBank/DDBJ whole genome shotgun (WGS) entry which is preliminary data.</text>
</comment>
<evidence type="ECO:0000313" key="1">
    <source>
        <dbReference type="EMBL" id="MDN7569962.1"/>
    </source>
</evidence>
<reference evidence="1" key="1">
    <citation type="submission" date="2023-07" db="EMBL/GenBank/DDBJ databases">
        <title>A collection of bacterial strains from the Burkholderia cepacia Research Laboratory and Repository.</title>
        <authorList>
            <person name="Lipuma J."/>
            <person name="Spilker T."/>
            <person name="Caverly L."/>
        </authorList>
    </citation>
    <scope>NUCLEOTIDE SEQUENCE</scope>
    <source>
        <strain evidence="1">AU44979</strain>
    </source>
</reference>
<organism evidence="1 2">
    <name type="scientific">Burkholderia contaminans</name>
    <dbReference type="NCBI Taxonomy" id="488447"/>
    <lineage>
        <taxon>Bacteria</taxon>
        <taxon>Pseudomonadati</taxon>
        <taxon>Pseudomonadota</taxon>
        <taxon>Betaproteobacteria</taxon>
        <taxon>Burkholderiales</taxon>
        <taxon>Burkholderiaceae</taxon>
        <taxon>Burkholderia</taxon>
        <taxon>Burkholderia cepacia complex</taxon>
    </lineage>
</organism>
<proteinExistence type="predicted"/>
<sequence>MSDKDAIPYLIDLASNPGQLQTVEQIAARKLLDYDGEVYPSDGCAITLSILLQQAGISVPDTFQAIELARILKEVRNWTVIKVGDQHDGDIGSTCGTTPDHGQDHIYLVLRALNIDEMVIADNQSNQPHFRYASGIGGKTPTKYFLRAPE</sequence>
<protein>
    <submittedName>
        <fullName evidence="1">Uncharacterized protein</fullName>
    </submittedName>
</protein>